<feature type="region of interest" description="Disordered" evidence="1">
    <location>
        <begin position="48"/>
        <end position="113"/>
    </location>
</feature>
<name>A0A8H4YNB9_9HYPO</name>
<dbReference type="Proteomes" id="UP000573603">
    <property type="component" value="Unassembled WGS sequence"/>
</dbReference>
<dbReference type="EMBL" id="JABEVY010000491">
    <property type="protein sequence ID" value="KAF5231106.1"/>
    <property type="molecule type" value="Genomic_DNA"/>
</dbReference>
<feature type="region of interest" description="Disordered" evidence="1">
    <location>
        <begin position="1"/>
        <end position="26"/>
    </location>
</feature>
<keyword evidence="3" id="KW-1185">Reference proteome</keyword>
<evidence type="ECO:0000313" key="3">
    <source>
        <dbReference type="Proteomes" id="UP000573603"/>
    </source>
</evidence>
<sequence length="330" mass="35336">MTRMKTSWGALNAPTTTPRPSGHSASIITFMGDIKGLTTSLSIITSDHAPESESPQLGSALRAAHSSGGSARNSRFNDKPIPIDLAGSSFSRKRQARDPESDEELLGALNAPTTTPTQALPVLLREWPAAPYTIKDSIAFGNGRRAVYSLLSAGEAMVFLSDDAAQVFGHLLLILRKRISPSLPLSAVARMTGIGKSLVLSTDLPLLIPYPDSTDMASYVTSISGMSILSNTNDAHVLARDTANFMKLQDWEVSSGLAIQYERVLAPPEGFLPVRVVADKLTHLGQPLKPAVIFEGRKWPQVIAADALGQLGWDAFDQIGQTPDNDEHAA</sequence>
<accession>A0A8H4YNB9</accession>
<organism evidence="2 3">
    <name type="scientific">Fusarium anthophilum</name>
    <dbReference type="NCBI Taxonomy" id="48485"/>
    <lineage>
        <taxon>Eukaryota</taxon>
        <taxon>Fungi</taxon>
        <taxon>Dikarya</taxon>
        <taxon>Ascomycota</taxon>
        <taxon>Pezizomycotina</taxon>
        <taxon>Sordariomycetes</taxon>
        <taxon>Hypocreomycetidae</taxon>
        <taxon>Hypocreales</taxon>
        <taxon>Nectriaceae</taxon>
        <taxon>Fusarium</taxon>
        <taxon>Fusarium fujikuroi species complex</taxon>
    </lineage>
</organism>
<protein>
    <submittedName>
        <fullName evidence="2">Uncharacterized protein</fullName>
    </submittedName>
</protein>
<evidence type="ECO:0000313" key="2">
    <source>
        <dbReference type="EMBL" id="KAF5231106.1"/>
    </source>
</evidence>
<feature type="compositionally biased region" description="Polar residues" evidence="1">
    <location>
        <begin position="13"/>
        <end position="26"/>
    </location>
</feature>
<dbReference type="AlphaFoldDB" id="A0A8H4YNB9"/>
<gene>
    <name evidence="2" type="ORF">FANTH_13531</name>
</gene>
<evidence type="ECO:0000256" key="1">
    <source>
        <dbReference type="SAM" id="MobiDB-lite"/>
    </source>
</evidence>
<comment type="caution">
    <text evidence="2">The sequence shown here is derived from an EMBL/GenBank/DDBJ whole genome shotgun (WGS) entry which is preliminary data.</text>
</comment>
<reference evidence="2 3" key="1">
    <citation type="journal article" date="2020" name="BMC Genomics">
        <title>Correction to: Identification and distribution of gene clusters required for synthesis of sphingolipid metabolism inhibitors in diverse species of the filamentous fungus Fusarium.</title>
        <authorList>
            <person name="Kim H.S."/>
            <person name="Lohmar J.M."/>
            <person name="Busman M."/>
            <person name="Brown D.W."/>
            <person name="Naumann T.A."/>
            <person name="Divon H.H."/>
            <person name="Lysoe E."/>
            <person name="Uhlig S."/>
            <person name="Proctor R.H."/>
        </authorList>
    </citation>
    <scope>NUCLEOTIDE SEQUENCE [LARGE SCALE GENOMIC DNA]</scope>
    <source>
        <strain evidence="2 3">NRRL 25214</strain>
    </source>
</reference>
<proteinExistence type="predicted"/>